<dbReference type="PANTHER" id="PTHR23416:SF78">
    <property type="entry name" value="LIPOPOLYSACCHARIDE BIOSYNTHESIS O-ACETYL TRANSFERASE WBBJ-RELATED"/>
    <property type="match status" value="1"/>
</dbReference>
<dbReference type="InterPro" id="IPR051159">
    <property type="entry name" value="Hexapeptide_acetyltransf"/>
</dbReference>
<reference evidence="1 2" key="1">
    <citation type="submission" date="2019-11" db="EMBL/GenBank/DDBJ databases">
        <title>Whole genome shotgun sequencing (WGS) data from Adlercreutzia equolifaciens ResAG-91, Eggerthella lenta MRI-F36, MRI-F37, MRI-F40, ResAG-49, ResAG-88, ResAG-121, ResAG-145, and Gordonibacter sp. ResAG-5, ResAG-26, ResAG-43, ResAG-50, ResAG-59.</title>
        <authorList>
            <person name="Stoll D.A."/>
            <person name="Danylec N."/>
            <person name="Franz C.M.A.P."/>
            <person name="Huch M."/>
        </authorList>
    </citation>
    <scope>NUCLEOTIDE SEQUENCE [LARGE SCALE GENOMIC DNA]</scope>
    <source>
        <strain evidence="1 2">ResAG-91</strain>
    </source>
</reference>
<dbReference type="Pfam" id="PF00132">
    <property type="entry name" value="Hexapep"/>
    <property type="match status" value="1"/>
</dbReference>
<proteinExistence type="predicted"/>
<evidence type="ECO:0000313" key="1">
    <source>
        <dbReference type="EMBL" id="MVN59744.1"/>
    </source>
</evidence>
<dbReference type="InterPro" id="IPR011004">
    <property type="entry name" value="Trimer_LpxA-like_sf"/>
</dbReference>
<sequence>MHSLSDIVSMGFSFIATKLFYPGATLVRRPFHIRQKSNLRFEPGFTTGHGCRFEMFDEGVIELGRNCRIGDNVHLAALHKITIGDDCLFASKIFISDLSHGSYGREGCDPRTPPNDRPLVGSPVTIGDNVWLGENVVVLQGVTIGSGCIIGANSTVSRSIPENCIAVGSPARPIKAYDDETGSWVPYRAEG</sequence>
<gene>
    <name evidence="1" type="ORF">GO707_10980</name>
</gene>
<dbReference type="SUPFAM" id="SSF51161">
    <property type="entry name" value="Trimeric LpxA-like enzymes"/>
    <property type="match status" value="1"/>
</dbReference>
<dbReference type="PANTHER" id="PTHR23416">
    <property type="entry name" value="SIALIC ACID SYNTHASE-RELATED"/>
    <property type="match status" value="1"/>
</dbReference>
<name>A0A7K1T7Z8_9ACTN</name>
<keyword evidence="2" id="KW-1185">Reference proteome</keyword>
<organism evidence="1 2">
    <name type="scientific">Adlercreutzia rubneri</name>
    <dbReference type="NCBI Taxonomy" id="2916441"/>
    <lineage>
        <taxon>Bacteria</taxon>
        <taxon>Bacillati</taxon>
        <taxon>Actinomycetota</taxon>
        <taxon>Coriobacteriia</taxon>
        <taxon>Eggerthellales</taxon>
        <taxon>Eggerthellaceae</taxon>
        <taxon>Adlercreutzia</taxon>
    </lineage>
</organism>
<accession>A0A7K1T7Z8</accession>
<dbReference type="InterPro" id="IPR001451">
    <property type="entry name" value="Hexapep"/>
</dbReference>
<dbReference type="AlphaFoldDB" id="A0A7K1T7Z8"/>
<dbReference type="Gene3D" id="2.160.10.10">
    <property type="entry name" value="Hexapeptide repeat proteins"/>
    <property type="match status" value="1"/>
</dbReference>
<dbReference type="Proteomes" id="UP000488839">
    <property type="component" value="Unassembled WGS sequence"/>
</dbReference>
<evidence type="ECO:0000313" key="2">
    <source>
        <dbReference type="Proteomes" id="UP000488839"/>
    </source>
</evidence>
<comment type="caution">
    <text evidence="1">The sequence shown here is derived from an EMBL/GenBank/DDBJ whole genome shotgun (WGS) entry which is preliminary data.</text>
</comment>
<dbReference type="EMBL" id="WPOO01000026">
    <property type="protein sequence ID" value="MVN59744.1"/>
    <property type="molecule type" value="Genomic_DNA"/>
</dbReference>
<protein>
    <submittedName>
        <fullName evidence="1">Acetyltransferase</fullName>
    </submittedName>
</protein>
<dbReference type="CDD" id="cd04647">
    <property type="entry name" value="LbH_MAT_like"/>
    <property type="match status" value="1"/>
</dbReference>